<dbReference type="GO" id="GO:0005739">
    <property type="term" value="C:mitochondrion"/>
    <property type="evidence" value="ECO:0007669"/>
    <property type="project" value="TreeGrafter"/>
</dbReference>
<dbReference type="InterPro" id="IPR029045">
    <property type="entry name" value="ClpP/crotonase-like_dom_sf"/>
</dbReference>
<comment type="subcellular location">
    <subcellularLocation>
        <location evidence="1">Peroxisome</location>
    </subcellularLocation>
</comment>
<keyword evidence="3" id="KW-0413">Isomerase</keyword>
<dbReference type="OrthoDB" id="409763at2759"/>
<name>E4X4X3_OIKDI</name>
<dbReference type="GO" id="GO:0004165">
    <property type="term" value="F:delta(3)-delta(2)-enoyl-CoA isomerase activity"/>
    <property type="evidence" value="ECO:0007669"/>
    <property type="project" value="UniProtKB-ARBA"/>
</dbReference>
<gene>
    <name evidence="4" type="ORF">GSOID_T00002196001</name>
</gene>
<dbReference type="Pfam" id="PF00378">
    <property type="entry name" value="ECH_1"/>
    <property type="match status" value="1"/>
</dbReference>
<keyword evidence="5" id="KW-1185">Reference proteome</keyword>
<dbReference type="InterPro" id="IPR014748">
    <property type="entry name" value="Enoyl-CoA_hydra_C"/>
</dbReference>
<dbReference type="Proteomes" id="UP000001307">
    <property type="component" value="Unassembled WGS sequence"/>
</dbReference>
<evidence type="ECO:0000256" key="2">
    <source>
        <dbReference type="ARBA" id="ARBA00023140"/>
    </source>
</evidence>
<reference evidence="4" key="1">
    <citation type="journal article" date="2010" name="Science">
        <title>Plasticity of animal genome architecture unmasked by rapid evolution of a pelagic tunicate.</title>
        <authorList>
            <person name="Denoeud F."/>
            <person name="Henriet S."/>
            <person name="Mungpakdee S."/>
            <person name="Aury J.M."/>
            <person name="Da Silva C."/>
            <person name="Brinkmann H."/>
            <person name="Mikhaleva J."/>
            <person name="Olsen L.C."/>
            <person name="Jubin C."/>
            <person name="Canestro C."/>
            <person name="Bouquet J.M."/>
            <person name="Danks G."/>
            <person name="Poulain J."/>
            <person name="Campsteijn C."/>
            <person name="Adamski M."/>
            <person name="Cross I."/>
            <person name="Yadetie F."/>
            <person name="Muffato M."/>
            <person name="Louis A."/>
            <person name="Butcher S."/>
            <person name="Tsagkogeorga G."/>
            <person name="Konrad A."/>
            <person name="Singh S."/>
            <person name="Jensen M.F."/>
            <person name="Cong E.H."/>
            <person name="Eikeseth-Otteraa H."/>
            <person name="Noel B."/>
            <person name="Anthouard V."/>
            <person name="Porcel B.M."/>
            <person name="Kachouri-Lafond R."/>
            <person name="Nishino A."/>
            <person name="Ugolini M."/>
            <person name="Chourrout P."/>
            <person name="Nishida H."/>
            <person name="Aasland R."/>
            <person name="Huzurbazar S."/>
            <person name="Westhof E."/>
            <person name="Delsuc F."/>
            <person name="Lehrach H."/>
            <person name="Reinhardt R."/>
            <person name="Weissenbach J."/>
            <person name="Roy S.W."/>
            <person name="Artiguenave F."/>
            <person name="Postlethwait J.H."/>
            <person name="Manak J.R."/>
            <person name="Thompson E.M."/>
            <person name="Jaillon O."/>
            <person name="Du Pasquier L."/>
            <person name="Boudinot P."/>
            <person name="Liberles D.A."/>
            <person name="Volff J.N."/>
            <person name="Philippe H."/>
            <person name="Lenhard B."/>
            <person name="Roest Crollius H."/>
            <person name="Wincker P."/>
            <person name="Chourrout D."/>
        </authorList>
    </citation>
    <scope>NUCLEOTIDE SEQUENCE [LARGE SCALE GENOMIC DNA]</scope>
</reference>
<dbReference type="InParanoid" id="E4X4X3"/>
<dbReference type="PANTHER" id="PTHR43684:SF1">
    <property type="entry name" value="ENOYL-COA DELTA ISOMERASE 2"/>
    <property type="match status" value="1"/>
</dbReference>
<dbReference type="PANTHER" id="PTHR43684">
    <property type="match status" value="1"/>
</dbReference>
<sequence>MSHDLQFWNNIERKLKNAHALFPFGLRGQGCSLLIAESRFYSAISVGIKEQYGRIAFNRPEKYNCINIDTFQEIPVALRKLDEDVNVKFAVLTGEGKFYSAGNDINNFSYIYGSEDGTEMSRKVIDNFVKAFIEFKKPLIAVCNGPAIGISATTLALCDAVWASDEAYFLTPFTKLAQGPEGCSSSTFPKIMGSALASEMLLFNKQMSAQEAKDCGLVSRLISSKNFEEEVNSMLKEIADLPPQAMLLGKSLVKNQAQIDHLLETATAENYGLKERWESPECKARFMK</sequence>
<dbReference type="CDD" id="cd06558">
    <property type="entry name" value="crotonase-like"/>
    <property type="match status" value="1"/>
</dbReference>
<evidence type="ECO:0000256" key="3">
    <source>
        <dbReference type="ARBA" id="ARBA00023235"/>
    </source>
</evidence>
<evidence type="ECO:0008006" key="6">
    <source>
        <dbReference type="Google" id="ProtNLM"/>
    </source>
</evidence>
<protein>
    <recommendedName>
        <fullName evidence="6">Enoyl-CoA delta isomerase 2, mitochondrial</fullName>
    </recommendedName>
</protein>
<dbReference type="FunCoup" id="E4X4X3">
    <property type="interactions" value="246"/>
</dbReference>
<dbReference type="InterPro" id="IPR051053">
    <property type="entry name" value="ECH/Chromodomain_protein"/>
</dbReference>
<evidence type="ECO:0000313" key="5">
    <source>
        <dbReference type="Proteomes" id="UP000001307"/>
    </source>
</evidence>
<dbReference type="EMBL" id="FN653025">
    <property type="protein sequence ID" value="CBY18342.1"/>
    <property type="molecule type" value="Genomic_DNA"/>
</dbReference>
<evidence type="ECO:0000313" key="4">
    <source>
        <dbReference type="EMBL" id="CBY18342.1"/>
    </source>
</evidence>
<organism evidence="4">
    <name type="scientific">Oikopleura dioica</name>
    <name type="common">Tunicate</name>
    <dbReference type="NCBI Taxonomy" id="34765"/>
    <lineage>
        <taxon>Eukaryota</taxon>
        <taxon>Metazoa</taxon>
        <taxon>Chordata</taxon>
        <taxon>Tunicata</taxon>
        <taxon>Appendicularia</taxon>
        <taxon>Copelata</taxon>
        <taxon>Oikopleuridae</taxon>
        <taxon>Oikopleura</taxon>
    </lineage>
</organism>
<dbReference type="GO" id="GO:0005777">
    <property type="term" value="C:peroxisome"/>
    <property type="evidence" value="ECO:0007669"/>
    <property type="project" value="UniProtKB-SubCell"/>
</dbReference>
<proteinExistence type="predicted"/>
<evidence type="ECO:0000256" key="1">
    <source>
        <dbReference type="ARBA" id="ARBA00004275"/>
    </source>
</evidence>
<dbReference type="InterPro" id="IPR001753">
    <property type="entry name" value="Enoyl-CoA_hydra/iso"/>
</dbReference>
<accession>E4X4X3</accession>
<dbReference type="AlphaFoldDB" id="E4X4X3"/>
<dbReference type="Gene3D" id="1.10.12.10">
    <property type="entry name" value="Lyase 2-enoyl-coa Hydratase, Chain A, domain 2"/>
    <property type="match status" value="1"/>
</dbReference>
<dbReference type="SUPFAM" id="SSF52096">
    <property type="entry name" value="ClpP/crotonase"/>
    <property type="match status" value="1"/>
</dbReference>
<keyword evidence="2" id="KW-0576">Peroxisome</keyword>
<dbReference type="Gene3D" id="3.90.226.10">
    <property type="entry name" value="2-enoyl-CoA Hydratase, Chain A, domain 1"/>
    <property type="match status" value="1"/>
</dbReference>